<feature type="compositionally biased region" description="Polar residues" evidence="1">
    <location>
        <begin position="1"/>
        <end position="18"/>
    </location>
</feature>
<sequence>MEQVEAGNNKQRQATTKASTRKTSRDNNAAVTRTSSRHAAGGPRATRRNKQQARHDKARHRRQDVHGQPAIPAGSGALSRRAAAPLIFNKNL</sequence>
<name>A0A6I3XD68_9BURK</name>
<accession>A0A6I3XD68</accession>
<dbReference type="Proteomes" id="UP000431684">
    <property type="component" value="Unassembled WGS sequence"/>
</dbReference>
<evidence type="ECO:0000313" key="2">
    <source>
        <dbReference type="EMBL" id="MUI14337.1"/>
    </source>
</evidence>
<keyword evidence="3" id="KW-1185">Reference proteome</keyword>
<dbReference type="RefSeq" id="WP_155710041.1">
    <property type="nucleotide sequence ID" value="NZ_BMWU01000002.1"/>
</dbReference>
<feature type="compositionally biased region" description="Low complexity" evidence="1">
    <location>
        <begin position="72"/>
        <end position="86"/>
    </location>
</feature>
<proteinExistence type="predicted"/>
<reference evidence="2 3" key="1">
    <citation type="submission" date="2019-11" db="EMBL/GenBank/DDBJ databases">
        <title>Draft Genome Sequences of Six Type Strains of the Genus Massilia.</title>
        <authorList>
            <person name="Miess H."/>
            <person name="Frediansyah A."/>
            <person name="Goeker M."/>
            <person name="Gross H."/>
        </authorList>
    </citation>
    <scope>NUCLEOTIDE SEQUENCE [LARGE SCALE GENOMIC DNA]</scope>
    <source>
        <strain evidence="2 3">DSM 17513</strain>
    </source>
</reference>
<evidence type="ECO:0000256" key="1">
    <source>
        <dbReference type="SAM" id="MobiDB-lite"/>
    </source>
</evidence>
<feature type="compositionally biased region" description="Basic residues" evidence="1">
    <location>
        <begin position="45"/>
        <end position="63"/>
    </location>
</feature>
<gene>
    <name evidence="2" type="ORF">GJV26_17990</name>
</gene>
<feature type="region of interest" description="Disordered" evidence="1">
    <location>
        <begin position="1"/>
        <end position="92"/>
    </location>
</feature>
<dbReference type="AlphaFoldDB" id="A0A6I3XD68"/>
<comment type="caution">
    <text evidence="2">The sequence shown here is derived from an EMBL/GenBank/DDBJ whole genome shotgun (WGS) entry which is preliminary data.</text>
</comment>
<evidence type="ECO:0000313" key="3">
    <source>
        <dbReference type="Proteomes" id="UP000431684"/>
    </source>
</evidence>
<organism evidence="2 3">
    <name type="scientific">Pseudoduganella dura</name>
    <dbReference type="NCBI Taxonomy" id="321982"/>
    <lineage>
        <taxon>Bacteria</taxon>
        <taxon>Pseudomonadati</taxon>
        <taxon>Pseudomonadota</taxon>
        <taxon>Betaproteobacteria</taxon>
        <taxon>Burkholderiales</taxon>
        <taxon>Oxalobacteraceae</taxon>
        <taxon>Telluria group</taxon>
        <taxon>Pseudoduganella</taxon>
    </lineage>
</organism>
<protein>
    <submittedName>
        <fullName evidence="2">Uncharacterized protein</fullName>
    </submittedName>
</protein>
<dbReference type="EMBL" id="WNWM01000002">
    <property type="protein sequence ID" value="MUI14337.1"/>
    <property type="molecule type" value="Genomic_DNA"/>
</dbReference>